<reference evidence="1" key="1">
    <citation type="journal article" date="2020" name="mSystems">
        <title>Genome- and Community-Level Interaction Insights into Carbon Utilization and Element Cycling Functions of Hydrothermarchaeota in Hydrothermal Sediment.</title>
        <authorList>
            <person name="Zhou Z."/>
            <person name="Liu Y."/>
            <person name="Xu W."/>
            <person name="Pan J."/>
            <person name="Luo Z.H."/>
            <person name="Li M."/>
        </authorList>
    </citation>
    <scope>NUCLEOTIDE SEQUENCE [LARGE SCALE GENOMIC DNA]</scope>
    <source>
        <strain evidence="1">SpSt-10</strain>
    </source>
</reference>
<name>A0A7J3TJX4_9EURY</name>
<dbReference type="AlphaFoldDB" id="A0A7J3TJX4"/>
<accession>A0A7J3TJX4</accession>
<dbReference type="EMBL" id="DRUC01000099">
    <property type="protein sequence ID" value="HHF48813.1"/>
    <property type="molecule type" value="Genomic_DNA"/>
</dbReference>
<evidence type="ECO:0000313" key="1">
    <source>
        <dbReference type="EMBL" id="HHF48813.1"/>
    </source>
</evidence>
<gene>
    <name evidence="1" type="ORF">ENL48_06765</name>
</gene>
<organism evidence="1">
    <name type="scientific">Geoglobus ahangari</name>
    <dbReference type="NCBI Taxonomy" id="113653"/>
    <lineage>
        <taxon>Archaea</taxon>
        <taxon>Methanobacteriati</taxon>
        <taxon>Methanobacteriota</taxon>
        <taxon>Archaeoglobi</taxon>
        <taxon>Archaeoglobales</taxon>
        <taxon>Archaeoglobaceae</taxon>
        <taxon>Geoglobus</taxon>
    </lineage>
</organism>
<sequence>MGKDIENLARVLAVLVADGNYTYVDKIGNAPSKDLLAFYLKEAIRDFHSLIRGGAKNEKVKDLLDRIVRELETTRDPFDFLNNSIDQVFSKIESRKDLREISSLISAKALAISAKYVRTREESSEGGE</sequence>
<dbReference type="Gene3D" id="1.20.120.1610">
    <property type="match status" value="1"/>
</dbReference>
<protein>
    <submittedName>
        <fullName evidence="1">Type I-A CRISPR-associated protein Csa5</fullName>
    </submittedName>
</protein>
<proteinExistence type="predicted"/>
<comment type="caution">
    <text evidence="1">The sequence shown here is derived from an EMBL/GenBank/DDBJ whole genome shotgun (WGS) entry which is preliminary data.</text>
</comment>